<dbReference type="InterPro" id="IPR008858">
    <property type="entry name" value="TROVE_dom"/>
</dbReference>
<evidence type="ECO:0000313" key="8">
    <source>
        <dbReference type="EMBL" id="TFV41965.1"/>
    </source>
</evidence>
<comment type="caution">
    <text evidence="8">The sequence shown here is derived from an EMBL/GenBank/DDBJ whole genome shotgun (WGS) entry which is preliminary data.</text>
</comment>
<comment type="similarity">
    <text evidence="2">Belongs to the Ro 60 kDa family.</text>
</comment>
<dbReference type="Gene3D" id="3.40.50.410">
    <property type="entry name" value="von Willebrand factor, type A domain"/>
    <property type="match status" value="1"/>
</dbReference>
<dbReference type="PANTHER" id="PTHR14202">
    <property type="entry name" value="60 KDA RIBONUCLEOPROTEIN SSA/RO"/>
    <property type="match status" value="1"/>
</dbReference>
<dbReference type="InterPro" id="IPR036465">
    <property type="entry name" value="vWFA_dom_sf"/>
</dbReference>
<keyword evidence="9" id="KW-1185">Reference proteome</keyword>
<dbReference type="SUPFAM" id="SSF140864">
    <property type="entry name" value="TROVE domain-like"/>
    <property type="match status" value="1"/>
</dbReference>
<accession>A0A4Y9LF32</accession>
<dbReference type="RefSeq" id="WP_135168454.1">
    <property type="nucleotide sequence ID" value="NZ_SPQU01000002.1"/>
</dbReference>
<evidence type="ECO:0000256" key="1">
    <source>
        <dbReference type="ARBA" id="ARBA00004496"/>
    </source>
</evidence>
<name>A0A4Y9LF32_9BRAD</name>
<dbReference type="Proteomes" id="UP000298225">
    <property type="component" value="Unassembled WGS sequence"/>
</dbReference>
<sequence>MVRLNKIVRAFTREGARAVRFTPEMELKRALMNCLLWEDQFYEDGVAIADRIKALVPKVAPARVAQLAIEAREVMKLRHAPLLVIREMARSEKHRALVADTLARVIQRPDEMTELLAIYWADALGPQQQRKRQPVSAQVKKGLARALTKFDAYQLAKWDRDGAVRIRDVLFLVHAKPGDAEQAKVWKQLVDGELASPDTWEVSLSAGKSKRETFERLIAERKLGGLALLRNLRLMQTAQVPRETIADAIEAMRTDRILPYRFITAARYAPDFEPELEAAMIKSVKDHVRLPGRTRLLIDVSGSMFATLSAQSEMTRAEAACGLAILAREICDEVEIFTFSNEVVKVPPRRGFALRDAIINSQPHGGTYLGKAVTEIDRKGDRLIVFTDEQSHDQVPEPRARGTMVNVASYQHGVGHGAWTRVNGFSEAVVAWIAASETALH</sequence>
<evidence type="ECO:0000259" key="7">
    <source>
        <dbReference type="PROSITE" id="PS50988"/>
    </source>
</evidence>
<proteinExistence type="inferred from homology"/>
<dbReference type="GO" id="GO:0046872">
    <property type="term" value="F:metal ion binding"/>
    <property type="evidence" value="ECO:0007669"/>
    <property type="project" value="UniProtKB-KW"/>
</dbReference>
<dbReference type="GO" id="GO:0005737">
    <property type="term" value="C:cytoplasm"/>
    <property type="evidence" value="ECO:0007669"/>
    <property type="project" value="UniProtKB-SubCell"/>
</dbReference>
<keyword evidence="6" id="KW-0687">Ribonucleoprotein</keyword>
<keyword evidence="3" id="KW-0963">Cytoplasm</keyword>
<evidence type="ECO:0000256" key="2">
    <source>
        <dbReference type="ARBA" id="ARBA00007814"/>
    </source>
</evidence>
<dbReference type="InterPro" id="IPR040322">
    <property type="entry name" value="TROVE2"/>
</dbReference>
<keyword evidence="4" id="KW-0479">Metal-binding</keyword>
<evidence type="ECO:0000256" key="6">
    <source>
        <dbReference type="ARBA" id="ARBA00023274"/>
    </source>
</evidence>
<keyword evidence="5" id="KW-0694">RNA-binding</keyword>
<feature type="domain" description="TROVE" evidence="7">
    <location>
        <begin position="10"/>
        <end position="313"/>
    </location>
</feature>
<evidence type="ECO:0000313" key="9">
    <source>
        <dbReference type="Proteomes" id="UP000298225"/>
    </source>
</evidence>
<evidence type="ECO:0000256" key="3">
    <source>
        <dbReference type="ARBA" id="ARBA00022490"/>
    </source>
</evidence>
<dbReference type="InterPro" id="IPR037214">
    <property type="entry name" value="TROVE_dom_sf"/>
</dbReference>
<dbReference type="Pfam" id="PF05731">
    <property type="entry name" value="TROVE"/>
    <property type="match status" value="1"/>
</dbReference>
<gene>
    <name evidence="8" type="ORF">E4K66_06580</name>
</gene>
<dbReference type="EMBL" id="SPQU01000002">
    <property type="protein sequence ID" value="TFV41965.1"/>
    <property type="molecule type" value="Genomic_DNA"/>
</dbReference>
<dbReference type="GO" id="GO:1990904">
    <property type="term" value="C:ribonucleoprotein complex"/>
    <property type="evidence" value="ECO:0007669"/>
    <property type="project" value="UniProtKB-KW"/>
</dbReference>
<dbReference type="AlphaFoldDB" id="A0A4Y9LF32"/>
<evidence type="ECO:0000256" key="4">
    <source>
        <dbReference type="ARBA" id="ARBA00022723"/>
    </source>
</evidence>
<evidence type="ECO:0000256" key="5">
    <source>
        <dbReference type="ARBA" id="ARBA00022884"/>
    </source>
</evidence>
<dbReference type="PROSITE" id="PS50988">
    <property type="entry name" value="TROVE"/>
    <property type="match status" value="1"/>
</dbReference>
<dbReference type="SUPFAM" id="SSF53300">
    <property type="entry name" value="vWA-like"/>
    <property type="match status" value="1"/>
</dbReference>
<comment type="subcellular location">
    <subcellularLocation>
        <location evidence="1">Cytoplasm</location>
    </subcellularLocation>
</comment>
<dbReference type="GO" id="GO:0003723">
    <property type="term" value="F:RNA binding"/>
    <property type="evidence" value="ECO:0007669"/>
    <property type="project" value="UniProtKB-KW"/>
</dbReference>
<reference evidence="8 9" key="1">
    <citation type="submission" date="2019-03" db="EMBL/GenBank/DDBJ databases">
        <title>Bradyrhizobium strains diversity isolated from Chamaecrista fasciculata.</title>
        <authorList>
            <person name="Urquiaga M.C.O."/>
            <person name="Hungria M."/>
            <person name="Delamuta J.R.M."/>
        </authorList>
    </citation>
    <scope>NUCLEOTIDE SEQUENCE [LARGE SCALE GENOMIC DNA]</scope>
    <source>
        <strain evidence="8 9">CNPSo 3424</strain>
    </source>
</reference>
<dbReference type="OrthoDB" id="208855at2"/>
<protein>
    <submittedName>
        <fullName evidence="8">TROVE domain-containing protein</fullName>
    </submittedName>
</protein>
<dbReference type="PANTHER" id="PTHR14202:SF0">
    <property type="entry name" value="RNA-BINDING PROTEIN RO60"/>
    <property type="match status" value="1"/>
</dbReference>
<organism evidence="8 9">
    <name type="scientific">Bradyrhizobium frederickii</name>
    <dbReference type="NCBI Taxonomy" id="2560054"/>
    <lineage>
        <taxon>Bacteria</taxon>
        <taxon>Pseudomonadati</taxon>
        <taxon>Pseudomonadota</taxon>
        <taxon>Alphaproteobacteria</taxon>
        <taxon>Hyphomicrobiales</taxon>
        <taxon>Nitrobacteraceae</taxon>
        <taxon>Bradyrhizobium</taxon>
    </lineage>
</organism>